<keyword evidence="12" id="KW-1185">Reference proteome</keyword>
<dbReference type="InterPro" id="IPR001570">
    <property type="entry name" value="Peptidase_M4_C_domain"/>
</dbReference>
<evidence type="ECO:0000313" key="12">
    <source>
        <dbReference type="Proteomes" id="UP000301309"/>
    </source>
</evidence>
<dbReference type="FunFam" id="2.60.120.260:FF:000149">
    <property type="entry name" value="Leupeptin-inactivating enzyme 1"/>
    <property type="match status" value="1"/>
</dbReference>
<keyword evidence="4" id="KW-0732">Signal</keyword>
<feature type="domain" description="P/Homo B" evidence="10">
    <location>
        <begin position="672"/>
        <end position="790"/>
    </location>
</feature>
<proteinExistence type="inferred from homology"/>
<feature type="region of interest" description="Disordered" evidence="9">
    <location>
        <begin position="1"/>
        <end position="22"/>
    </location>
</feature>
<dbReference type="Gene3D" id="3.10.170.10">
    <property type="match status" value="1"/>
</dbReference>
<evidence type="ECO:0000256" key="3">
    <source>
        <dbReference type="ARBA" id="ARBA00022723"/>
    </source>
</evidence>
<evidence type="ECO:0000256" key="1">
    <source>
        <dbReference type="ARBA" id="ARBA00009388"/>
    </source>
</evidence>
<dbReference type="EMBL" id="BJHW01000001">
    <property type="protein sequence ID" value="GDY56813.1"/>
    <property type="molecule type" value="Genomic_DNA"/>
</dbReference>
<dbReference type="SUPFAM" id="SSF55486">
    <property type="entry name" value="Metalloproteases ('zincins'), catalytic domain"/>
    <property type="match status" value="1"/>
</dbReference>
<dbReference type="GO" id="GO:0004252">
    <property type="term" value="F:serine-type endopeptidase activity"/>
    <property type="evidence" value="ECO:0007669"/>
    <property type="project" value="InterPro"/>
</dbReference>
<accession>A0A4D4LFD4</accession>
<dbReference type="SUPFAM" id="SSF49313">
    <property type="entry name" value="Cadherin-like"/>
    <property type="match status" value="1"/>
</dbReference>
<dbReference type="Pfam" id="PF01447">
    <property type="entry name" value="Peptidase_M4"/>
    <property type="match status" value="1"/>
</dbReference>
<dbReference type="SUPFAM" id="SSF49785">
    <property type="entry name" value="Galactose-binding domain-like"/>
    <property type="match status" value="1"/>
</dbReference>
<feature type="compositionally biased region" description="Basic residues" evidence="9">
    <location>
        <begin position="1"/>
        <end position="17"/>
    </location>
</feature>
<dbReference type="CDD" id="cd09597">
    <property type="entry name" value="M4_TLP"/>
    <property type="match status" value="1"/>
</dbReference>
<keyword evidence="2" id="KW-0645">Protease</keyword>
<keyword evidence="3" id="KW-0479">Metal-binding</keyword>
<dbReference type="AlphaFoldDB" id="A0A4D4LFD4"/>
<organism evidence="11 12">
    <name type="scientific">Streptomyces violaceusniger</name>
    <dbReference type="NCBI Taxonomy" id="68280"/>
    <lineage>
        <taxon>Bacteria</taxon>
        <taxon>Bacillati</taxon>
        <taxon>Actinomycetota</taxon>
        <taxon>Actinomycetes</taxon>
        <taxon>Kitasatosporales</taxon>
        <taxon>Streptomycetaceae</taxon>
        <taxon>Streptomyces</taxon>
        <taxon>Streptomyces violaceusniger group</taxon>
    </lineage>
</organism>
<evidence type="ECO:0000256" key="8">
    <source>
        <dbReference type="PIRSR" id="PIRSR623612-1"/>
    </source>
</evidence>
<comment type="caution">
    <text evidence="11">The sequence shown here is derived from an EMBL/GenBank/DDBJ whole genome shotgun (WGS) entry which is preliminary data.</text>
</comment>
<dbReference type="Pfam" id="PF05345">
    <property type="entry name" value="He_PIG"/>
    <property type="match status" value="1"/>
</dbReference>
<dbReference type="PRINTS" id="PR00730">
    <property type="entry name" value="THERMOLYSIN"/>
</dbReference>
<evidence type="ECO:0000256" key="4">
    <source>
        <dbReference type="ARBA" id="ARBA00022729"/>
    </source>
</evidence>
<dbReference type="Proteomes" id="UP000301309">
    <property type="component" value="Unassembled WGS sequence"/>
</dbReference>
<dbReference type="InterPro" id="IPR015919">
    <property type="entry name" value="Cadherin-like_sf"/>
</dbReference>
<dbReference type="Gene3D" id="2.60.40.10">
    <property type="entry name" value="Immunoglobulins"/>
    <property type="match status" value="1"/>
</dbReference>
<dbReference type="InterPro" id="IPR013856">
    <property type="entry name" value="Peptidase_M4_domain"/>
</dbReference>
<dbReference type="GO" id="GO:0004222">
    <property type="term" value="F:metalloendopeptidase activity"/>
    <property type="evidence" value="ECO:0007669"/>
    <property type="project" value="InterPro"/>
</dbReference>
<evidence type="ECO:0000256" key="7">
    <source>
        <dbReference type="ARBA" id="ARBA00023049"/>
    </source>
</evidence>
<dbReference type="InterPro" id="IPR011096">
    <property type="entry name" value="FTP_domain"/>
</dbReference>
<evidence type="ECO:0000259" key="10">
    <source>
        <dbReference type="PROSITE" id="PS51829"/>
    </source>
</evidence>
<feature type="active site" description="Proton donor" evidence="8">
    <location>
        <position position="485"/>
    </location>
</feature>
<feature type="active site" evidence="8">
    <location>
        <position position="398"/>
    </location>
</feature>
<dbReference type="GO" id="GO:0016020">
    <property type="term" value="C:membrane"/>
    <property type="evidence" value="ECO:0007669"/>
    <property type="project" value="InterPro"/>
</dbReference>
<dbReference type="InterPro" id="IPR013783">
    <property type="entry name" value="Ig-like_fold"/>
</dbReference>
<evidence type="ECO:0000256" key="9">
    <source>
        <dbReference type="SAM" id="MobiDB-lite"/>
    </source>
</evidence>
<dbReference type="Pfam" id="PF02868">
    <property type="entry name" value="Peptidase_M4_C"/>
    <property type="match status" value="1"/>
</dbReference>
<evidence type="ECO:0000313" key="11">
    <source>
        <dbReference type="EMBL" id="GDY56813.1"/>
    </source>
</evidence>
<dbReference type="GO" id="GO:0005975">
    <property type="term" value="P:carbohydrate metabolic process"/>
    <property type="evidence" value="ECO:0007669"/>
    <property type="project" value="UniProtKB-ARBA"/>
</dbReference>
<reference evidence="11 12" key="1">
    <citation type="journal article" date="2020" name="Int. J. Syst. Evol. Microbiol.">
        <title>Reclassification of Streptomyces castelarensis and Streptomyces sporoclivatus as later heterotypic synonyms of Streptomyces antimycoticus.</title>
        <authorList>
            <person name="Komaki H."/>
            <person name="Tamura T."/>
        </authorList>
    </citation>
    <scope>NUCLEOTIDE SEQUENCE [LARGE SCALE GENOMIC DNA]</scope>
    <source>
        <strain evidence="11 12">NBRC 13459</strain>
    </source>
</reference>
<name>A0A4D4LFD4_STRVO</name>
<keyword evidence="7" id="KW-0482">Metalloprotease</keyword>
<protein>
    <submittedName>
        <fullName evidence="11">Peptidase M4</fullName>
    </submittedName>
</protein>
<dbReference type="InterPro" id="IPR027268">
    <property type="entry name" value="Peptidase_M4/M1_CTD_sf"/>
</dbReference>
<dbReference type="Pfam" id="PF01483">
    <property type="entry name" value="P_proprotein"/>
    <property type="match status" value="1"/>
</dbReference>
<evidence type="ECO:0000256" key="5">
    <source>
        <dbReference type="ARBA" id="ARBA00022801"/>
    </source>
</evidence>
<feature type="compositionally biased region" description="Low complexity" evidence="9">
    <location>
        <begin position="54"/>
        <end position="65"/>
    </location>
</feature>
<evidence type="ECO:0000256" key="2">
    <source>
        <dbReference type="ARBA" id="ARBA00022670"/>
    </source>
</evidence>
<dbReference type="PROSITE" id="PS51829">
    <property type="entry name" value="P_HOMO_B"/>
    <property type="match status" value="1"/>
</dbReference>
<dbReference type="InterPro" id="IPR023612">
    <property type="entry name" value="Peptidase_M4"/>
</dbReference>
<sequence>MRSLPQRHLRPSSRRSGRTPGSRAIATGALVVAAAMIGVGFQSGTAAARPDDSATSATNAGTAANVANRPAARTISGAPDRGALPVKLSPAQRAELIREADAAKGEAAKDLGLGAKEKLVVKDVIKDADGTTHTRYERTYAGLPVLGGDLVVDRAKSGAQLTVAKATKARLTVPTTSAAVAPATAEKAAVKAANAQGSRKTAADRAPRKVIWAAKGTPTLAYETVVGGLQEDGTPNELHVVTDAATGKKLFEFQGVKTGTGNSQYSGQVTLGTSGSAGSYNLTDSGRGNHKTYNLNRSTSGTGTLFTDTDDVWGDGTTSDAATAGVDAHYGAAETWDYYKNVHGRTGIRGDGVGAYSRVHYSSGYVNAFWQDSCFCMTYGDGSGNAKPLTSIDVAAHEMSHGVTAATANLTYSGESGGLNEGTSDIFAAAVEFYANNASDPGDYLVGEKIDINGNGTPLRYMDKPSKDGTSKDSWYSGVGNVDVHYSSGIANHFFYLLSEGSGAKVINGVSYNSPTYDNLPVTGIGRDNAEKIWFKALSQRMTSNTNYAGARDATLWAAAELFGQASAQYNAVANAWAGVNVGTRIADGVTVTPPGDQTSIVNQATSLQITATSSNPGALSYAATGLPAGLAIDSSTGLISGTPTTEGSSAVTVTVTDSAGKTGTASFAWAVNTSGGNVFENTADIAIPDAGEPVTSPISVSRAGNAPSNLQVGVDIVHTYRGDLVIDLVAPDGTAYRLKDASLLDSADDVRTTYTVDASSETAVGTWKLRVQDMYAQDTGYINSWKLTF</sequence>
<dbReference type="InterPro" id="IPR002884">
    <property type="entry name" value="P_dom"/>
</dbReference>
<dbReference type="Gene3D" id="3.10.450.490">
    <property type="match status" value="1"/>
</dbReference>
<dbReference type="PANTHER" id="PTHR33794">
    <property type="entry name" value="BACILLOLYSIN"/>
    <property type="match status" value="1"/>
</dbReference>
<dbReference type="Gene3D" id="1.10.390.10">
    <property type="entry name" value="Neutral Protease Domain 2"/>
    <property type="match status" value="1"/>
</dbReference>
<dbReference type="GO" id="GO:0006508">
    <property type="term" value="P:proteolysis"/>
    <property type="evidence" value="ECO:0007669"/>
    <property type="project" value="UniProtKB-KW"/>
</dbReference>
<gene>
    <name evidence="11" type="ORF">SVIO_074360</name>
</gene>
<keyword evidence="6" id="KW-0862">Zinc</keyword>
<keyword evidence="5" id="KW-0378">Hydrolase</keyword>
<dbReference type="Pfam" id="PF07504">
    <property type="entry name" value="FTP"/>
    <property type="match status" value="1"/>
</dbReference>
<dbReference type="Gene3D" id="2.60.120.260">
    <property type="entry name" value="Galactose-binding domain-like"/>
    <property type="match status" value="1"/>
</dbReference>
<feature type="region of interest" description="Disordered" evidence="9">
    <location>
        <begin position="45"/>
        <end position="65"/>
    </location>
</feature>
<evidence type="ECO:0000256" key="6">
    <source>
        <dbReference type="ARBA" id="ARBA00022833"/>
    </source>
</evidence>
<dbReference type="InterPro" id="IPR050728">
    <property type="entry name" value="Zinc_Metalloprotease_M4"/>
</dbReference>
<comment type="similarity">
    <text evidence="1">Belongs to the peptidase M4 family.</text>
</comment>
<dbReference type="InterPro" id="IPR008979">
    <property type="entry name" value="Galactose-bd-like_sf"/>
</dbReference>
<dbReference type="PANTHER" id="PTHR33794:SF1">
    <property type="entry name" value="BACILLOLYSIN"/>
    <property type="match status" value="1"/>
</dbReference>
<dbReference type="GO" id="GO:0005509">
    <property type="term" value="F:calcium ion binding"/>
    <property type="evidence" value="ECO:0007669"/>
    <property type="project" value="InterPro"/>
</dbReference>